<dbReference type="SUPFAM" id="SSF55785">
    <property type="entry name" value="PYP-like sensor domain (PAS domain)"/>
    <property type="match status" value="2"/>
</dbReference>
<feature type="domain" description="PAS" evidence="2">
    <location>
        <begin position="133"/>
        <end position="200"/>
    </location>
</feature>
<name>A0ABY6I131_9ARCH</name>
<dbReference type="Proteomes" id="UP001208689">
    <property type="component" value="Chromosome"/>
</dbReference>
<keyword evidence="1" id="KW-0175">Coiled coil</keyword>
<evidence type="ECO:0000256" key="1">
    <source>
        <dbReference type="SAM" id="Coils"/>
    </source>
</evidence>
<proteinExistence type="predicted"/>
<keyword evidence="4" id="KW-1185">Reference proteome</keyword>
<feature type="coiled-coil region" evidence="1">
    <location>
        <begin position="373"/>
        <end position="404"/>
    </location>
</feature>
<organism evidence="3 4">
    <name type="scientific">Candidatus Lokiarchaeum ossiferum</name>
    <dbReference type="NCBI Taxonomy" id="2951803"/>
    <lineage>
        <taxon>Archaea</taxon>
        <taxon>Promethearchaeati</taxon>
        <taxon>Promethearchaeota</taxon>
        <taxon>Promethearchaeia</taxon>
        <taxon>Promethearchaeales</taxon>
        <taxon>Promethearchaeaceae</taxon>
        <taxon>Candidatus Lokiarchaeum</taxon>
    </lineage>
</organism>
<feature type="domain" description="PAS" evidence="2">
    <location>
        <begin position="9"/>
        <end position="73"/>
    </location>
</feature>
<dbReference type="InterPro" id="IPR035965">
    <property type="entry name" value="PAS-like_dom_sf"/>
</dbReference>
<evidence type="ECO:0000313" key="3">
    <source>
        <dbReference type="EMBL" id="UYP48526.1"/>
    </source>
</evidence>
<dbReference type="InterPro" id="IPR000014">
    <property type="entry name" value="PAS"/>
</dbReference>
<evidence type="ECO:0000313" key="4">
    <source>
        <dbReference type="Proteomes" id="UP001208689"/>
    </source>
</evidence>
<accession>A0ABY6I131</accession>
<dbReference type="Pfam" id="PF05763">
    <property type="entry name" value="DUF835"/>
    <property type="match status" value="1"/>
</dbReference>
<feature type="domain" description="PAS" evidence="2">
    <location>
        <begin position="256"/>
        <end position="325"/>
    </location>
</feature>
<reference evidence="3" key="1">
    <citation type="submission" date="2022-09" db="EMBL/GenBank/DDBJ databases">
        <title>Actin cytoskeleton and complex cell architecture in an #Asgard archaeon.</title>
        <authorList>
            <person name="Ponce Toledo R.I."/>
            <person name="Schleper C."/>
            <person name="Rodrigues Oliveira T."/>
            <person name="Wollweber F."/>
            <person name="Xu J."/>
            <person name="Rittmann S."/>
            <person name="Klingl A."/>
            <person name="Pilhofer M."/>
        </authorList>
    </citation>
    <scope>NUCLEOTIDE SEQUENCE</scope>
    <source>
        <strain evidence="3">B-35</strain>
    </source>
</reference>
<evidence type="ECO:0000259" key="2">
    <source>
        <dbReference type="SMART" id="SM00091"/>
    </source>
</evidence>
<sequence>MSKPTRNSLTMDEILENLPSPVLIVKFHKLVWANQSFWEFYLPDDAQEFPMPQNPPSIDIYQLVKRNSRGSLREYLLSLSSLEKPLETILISSDEEYTPVLISGRCLNPASEIEDRIFLLVCTDISDKLKSEFLLYEMLEQIDEIFFVISLENHYLQYINKRGLMLLRKNEDDIKNKKYTDFFPELNWPHLNNLIDLSTRNMMPLNDKEIIARFSSGVKVYFANIIPINDFSHTYRLMLVTLREITQFRAKINLANQLEKIIQSIPDPMLIVDENLETRLINHATVHLRGINPLRIKEPIALLCSEIFQRPECNTDLCPIKRMIHLNEEVRDEEVELLDEMGKLRTFLLSIIPLQMVTEQHFFLMRFSDITTKKEYEKELTIYQKKLKEENVKLQQEITKMKITPVHEKPIKQPQIKAKQNQVVEKFTDLILGTSYIFMDSDMDIPYNSFINQVHSGKLGLVISRLHPEKIRKKYSLKETPIVWVNNSIVDEDKRYIQPNLQIILHLLKAFLKEASTKNEKSIILIDCLEYLTIYNEFKKIIQFYEVLSENITIYNGTSITTIDPDAFDSKEFALLKRGSEILKKKK</sequence>
<dbReference type="EMBL" id="CP104013">
    <property type="protein sequence ID" value="UYP48526.1"/>
    <property type="molecule type" value="Genomic_DNA"/>
</dbReference>
<dbReference type="NCBIfam" id="TIGR00229">
    <property type="entry name" value="sensory_box"/>
    <property type="match status" value="1"/>
</dbReference>
<protein>
    <recommendedName>
        <fullName evidence="2">PAS domain-containing protein</fullName>
    </recommendedName>
</protein>
<dbReference type="InterPro" id="IPR008553">
    <property type="entry name" value="DUF835"/>
</dbReference>
<gene>
    <name evidence="3" type="ORF">NEF87_004811</name>
</gene>
<dbReference type="Gene3D" id="3.30.450.20">
    <property type="entry name" value="PAS domain"/>
    <property type="match status" value="2"/>
</dbReference>
<dbReference type="Pfam" id="PF13426">
    <property type="entry name" value="PAS_9"/>
    <property type="match status" value="2"/>
</dbReference>
<dbReference type="SMART" id="SM00091">
    <property type="entry name" value="PAS"/>
    <property type="match status" value="3"/>
</dbReference>